<accession>A0A3A3Z562</accession>
<gene>
    <name evidence="2" type="ORF">D5H78_06235</name>
</gene>
<keyword evidence="3" id="KW-1185">Reference proteome</keyword>
<dbReference type="PANTHER" id="PTHR33734">
    <property type="entry name" value="LYSM DOMAIN-CONTAINING GPI-ANCHORED PROTEIN 2"/>
    <property type="match status" value="1"/>
</dbReference>
<dbReference type="RefSeq" id="WP_119949574.1">
    <property type="nucleotide sequence ID" value="NZ_QZEZ01000002.1"/>
</dbReference>
<dbReference type="Pfam" id="PF01464">
    <property type="entry name" value="SLT"/>
    <property type="match status" value="1"/>
</dbReference>
<dbReference type="InterPro" id="IPR008258">
    <property type="entry name" value="Transglycosylase_SLT_dom_1"/>
</dbReference>
<dbReference type="InterPro" id="IPR018392">
    <property type="entry name" value="LysM"/>
</dbReference>
<dbReference type="InterPro" id="IPR036779">
    <property type="entry name" value="LysM_dom_sf"/>
</dbReference>
<dbReference type="GO" id="GO:0008932">
    <property type="term" value="F:lytic endotransglycosylase activity"/>
    <property type="evidence" value="ECO:0007669"/>
    <property type="project" value="TreeGrafter"/>
</dbReference>
<protein>
    <submittedName>
        <fullName evidence="2">LysM peptidoglycan-binding domain-containing protein</fullName>
    </submittedName>
</protein>
<dbReference type="OrthoDB" id="5244690at2"/>
<feature type="domain" description="LysM" evidence="1">
    <location>
        <begin position="50"/>
        <end position="95"/>
    </location>
</feature>
<dbReference type="PROSITE" id="PS51782">
    <property type="entry name" value="LYSM"/>
    <property type="match status" value="3"/>
</dbReference>
<dbReference type="AlphaFoldDB" id="A0A3A3Z562"/>
<dbReference type="SUPFAM" id="SSF53955">
    <property type="entry name" value="Lysozyme-like"/>
    <property type="match status" value="1"/>
</dbReference>
<reference evidence="2 3" key="1">
    <citation type="submission" date="2018-09" db="EMBL/GenBank/DDBJ databases">
        <title>YIM 75000 draft genome.</title>
        <authorList>
            <person name="Tang S."/>
            <person name="Feng Y."/>
        </authorList>
    </citation>
    <scope>NUCLEOTIDE SEQUENCE [LARGE SCALE GENOMIC DNA]</scope>
    <source>
        <strain evidence="2 3">YIM 75000</strain>
    </source>
</reference>
<evidence type="ECO:0000313" key="2">
    <source>
        <dbReference type="EMBL" id="RJK96858.1"/>
    </source>
</evidence>
<feature type="domain" description="LysM" evidence="1">
    <location>
        <begin position="112"/>
        <end position="155"/>
    </location>
</feature>
<dbReference type="EMBL" id="QZEZ01000002">
    <property type="protein sequence ID" value="RJK96858.1"/>
    <property type="molecule type" value="Genomic_DNA"/>
</dbReference>
<dbReference type="SUPFAM" id="SSF54106">
    <property type="entry name" value="LysM domain"/>
    <property type="match status" value="3"/>
</dbReference>
<dbReference type="SMART" id="SM00257">
    <property type="entry name" value="LysM"/>
    <property type="match status" value="3"/>
</dbReference>
<sequence length="393" mass="40109">MPSSPSRRPRARHAAPAQHDAAALARGTARAVAVPAVIAAVATASAPGWTSYRVQPGETLSGIATRSGTSVDALVRANGLPAGGGYVRAGEVVQVPSGGPARRAATAPARPATHTVRAGDTLWGIARERGTTVGALVAANRLRSNTLQPGQVLRLGAGARAAAPAAAPASAAPRASGGPSHTVRAGDTLWSVARAHGTTVTALRRANGLGGDTIRPGQVLRLGAGGQAAPRQESATTFAGRTYPDDVVAAAARNRAALESAGVPSRDAVRDLIASTARSYGVDPALALAVSWQETGFQHDKVSVANAVGAMQVIPATGTWMSGVVGRDLDLLDPRDNATAGVALLRLLLSQARSEAEAVAGYYQGLTSVRERGMHADTELYVRNVLALKQRFS</sequence>
<comment type="caution">
    <text evidence="2">The sequence shown here is derived from an EMBL/GenBank/DDBJ whole genome shotgun (WGS) entry which is preliminary data.</text>
</comment>
<evidence type="ECO:0000259" key="1">
    <source>
        <dbReference type="PROSITE" id="PS51782"/>
    </source>
</evidence>
<proteinExistence type="predicted"/>
<feature type="domain" description="LysM" evidence="1">
    <location>
        <begin position="179"/>
        <end position="222"/>
    </location>
</feature>
<dbReference type="PANTHER" id="PTHR33734:SF22">
    <property type="entry name" value="MEMBRANE-BOUND LYTIC MUREIN TRANSGLYCOSYLASE D"/>
    <property type="match status" value="1"/>
</dbReference>
<dbReference type="Gene3D" id="1.10.530.10">
    <property type="match status" value="1"/>
</dbReference>
<organism evidence="2 3">
    <name type="scientific">Vallicoccus soli</name>
    <dbReference type="NCBI Taxonomy" id="2339232"/>
    <lineage>
        <taxon>Bacteria</taxon>
        <taxon>Bacillati</taxon>
        <taxon>Actinomycetota</taxon>
        <taxon>Actinomycetes</taxon>
        <taxon>Motilibacterales</taxon>
        <taxon>Vallicoccaceae</taxon>
        <taxon>Vallicoccus</taxon>
    </lineage>
</organism>
<dbReference type="CDD" id="cd00118">
    <property type="entry name" value="LysM"/>
    <property type="match status" value="3"/>
</dbReference>
<dbReference type="InterPro" id="IPR023346">
    <property type="entry name" value="Lysozyme-like_dom_sf"/>
</dbReference>
<name>A0A3A3Z562_9ACTN</name>
<dbReference type="Gene3D" id="3.10.350.10">
    <property type="entry name" value="LysM domain"/>
    <property type="match status" value="3"/>
</dbReference>
<dbReference type="Pfam" id="PF01476">
    <property type="entry name" value="LysM"/>
    <property type="match status" value="3"/>
</dbReference>
<dbReference type="Proteomes" id="UP000265614">
    <property type="component" value="Unassembled WGS sequence"/>
</dbReference>
<evidence type="ECO:0000313" key="3">
    <source>
        <dbReference type="Proteomes" id="UP000265614"/>
    </source>
</evidence>